<dbReference type="RefSeq" id="YP_008436622.1">
    <property type="nucleotide sequence ID" value="NC_022098.1"/>
</dbReference>
<reference evidence="2 3" key="1">
    <citation type="journal article" date="2013" name="Science">
        <title>Pandoraviruses: amoeba viruses with genomes up to 2.5 Mb reaching that of parasitic eukaryotes.</title>
        <authorList>
            <person name="Philippe N."/>
            <person name="Legendre M."/>
            <person name="Doutre G."/>
            <person name="Coute Y."/>
            <person name="Poirot O."/>
            <person name="Lescot M."/>
            <person name="Arslan D."/>
            <person name="Seltzer V."/>
            <person name="Bertaux L."/>
            <person name="Bruley C."/>
            <person name="Garin J."/>
            <person name="Claverie J.M."/>
            <person name="Abergel C."/>
        </authorList>
    </citation>
    <scope>NUCLEOTIDE SEQUENCE [LARGE SCALE GENOMIC DNA]</scope>
</reference>
<sequence>MSFFAPRSSTCLEDKDDKDFLLLRAADLFPFPKRSTASFCRRHVRLGEHMTTASPWRPIAHCRRATAWALFVFPHFCDAGLLATAGAAAPQIKQTGYGVRDDRRPAGPTENEPPGLQAARSVTGIGPADAIF</sequence>
<proteinExistence type="predicted"/>
<evidence type="ECO:0000256" key="1">
    <source>
        <dbReference type="SAM" id="MobiDB-lite"/>
    </source>
</evidence>
<accession>S4W0F8</accession>
<evidence type="ECO:0000313" key="3">
    <source>
        <dbReference type="Proteomes" id="UP000204584"/>
    </source>
</evidence>
<feature type="region of interest" description="Disordered" evidence="1">
    <location>
        <begin position="93"/>
        <end position="120"/>
    </location>
</feature>
<organism evidence="2 3">
    <name type="scientific">Pandoravirus salinus</name>
    <dbReference type="NCBI Taxonomy" id="1349410"/>
    <lineage>
        <taxon>Viruses</taxon>
        <taxon>Pandoravirus</taxon>
    </lineage>
</organism>
<name>S4W0F8_9VIRU</name>
<dbReference type="EMBL" id="KC977571">
    <property type="protein sequence ID" value="AGO83560.1"/>
    <property type="molecule type" value="Genomic_DNA"/>
</dbReference>
<dbReference type="Proteomes" id="UP000204584">
    <property type="component" value="Segment"/>
</dbReference>
<dbReference type="GeneID" id="16605347"/>
<evidence type="ECO:0000313" key="2">
    <source>
        <dbReference type="EMBL" id="AGO83560.1"/>
    </source>
</evidence>
<gene>
    <name evidence="2" type="ORF">psal_cds_115</name>
</gene>
<protein>
    <submittedName>
        <fullName evidence="2">Uncharacterized protein</fullName>
    </submittedName>
</protein>
<dbReference type="KEGG" id="vg:16605347"/>
<keyword evidence="3" id="KW-1185">Reference proteome</keyword>